<keyword evidence="7" id="KW-0249">Electron transport</keyword>
<dbReference type="Gene3D" id="1.20.5.260">
    <property type="entry name" value="Cytochrome b-c1 complex subunit 9"/>
    <property type="match status" value="1"/>
</dbReference>
<accession>A0A2K1IRJ5</accession>
<dbReference type="GO" id="GO:0006122">
    <property type="term" value="P:mitochondrial electron transport, ubiquinol to cytochrome c"/>
    <property type="evidence" value="ECO:0000318"/>
    <property type="project" value="GO_Central"/>
</dbReference>
<dbReference type="Pfam" id="PF05365">
    <property type="entry name" value="UCR_UQCRX_QCR9"/>
    <property type="match status" value="1"/>
</dbReference>
<proteinExistence type="inferred from homology"/>
<evidence type="ECO:0000256" key="6">
    <source>
        <dbReference type="ARBA" id="ARBA00022792"/>
    </source>
</evidence>
<dbReference type="AlphaFoldDB" id="A0A2K1IRJ5"/>
<reference evidence="11 13" key="1">
    <citation type="journal article" date="2008" name="Science">
        <title>The Physcomitrella genome reveals evolutionary insights into the conquest of land by plants.</title>
        <authorList>
            <person name="Rensing S."/>
            <person name="Lang D."/>
            <person name="Zimmer A."/>
            <person name="Terry A."/>
            <person name="Salamov A."/>
            <person name="Shapiro H."/>
            <person name="Nishiyama T."/>
            <person name="Perroud P.-F."/>
            <person name="Lindquist E."/>
            <person name="Kamisugi Y."/>
            <person name="Tanahashi T."/>
            <person name="Sakakibara K."/>
            <person name="Fujita T."/>
            <person name="Oishi K."/>
            <person name="Shin-I T."/>
            <person name="Kuroki Y."/>
            <person name="Toyoda A."/>
            <person name="Suzuki Y."/>
            <person name="Hashimoto A."/>
            <person name="Yamaguchi K."/>
            <person name="Sugano A."/>
            <person name="Kohara Y."/>
            <person name="Fujiyama A."/>
            <person name="Anterola A."/>
            <person name="Aoki S."/>
            <person name="Ashton N."/>
            <person name="Barbazuk W.B."/>
            <person name="Barker E."/>
            <person name="Bennetzen J."/>
            <person name="Bezanilla M."/>
            <person name="Blankenship R."/>
            <person name="Cho S.H."/>
            <person name="Dutcher S."/>
            <person name="Estelle M."/>
            <person name="Fawcett J.A."/>
            <person name="Gundlach H."/>
            <person name="Hanada K."/>
            <person name="Heyl A."/>
            <person name="Hicks K.A."/>
            <person name="Hugh J."/>
            <person name="Lohr M."/>
            <person name="Mayer K."/>
            <person name="Melkozernov A."/>
            <person name="Murata T."/>
            <person name="Nelson D."/>
            <person name="Pils B."/>
            <person name="Prigge M."/>
            <person name="Reiss B."/>
            <person name="Renner T."/>
            <person name="Rombauts S."/>
            <person name="Rushton P."/>
            <person name="Sanderfoot A."/>
            <person name="Schween G."/>
            <person name="Shiu S.-H."/>
            <person name="Stueber K."/>
            <person name="Theodoulou F.L."/>
            <person name="Tu H."/>
            <person name="Van de Peer Y."/>
            <person name="Verrier P.J."/>
            <person name="Waters E."/>
            <person name="Wood A."/>
            <person name="Yang L."/>
            <person name="Cove D."/>
            <person name="Cuming A."/>
            <person name="Hasebe M."/>
            <person name="Lucas S."/>
            <person name="Mishler D.B."/>
            <person name="Reski R."/>
            <person name="Grigoriev I."/>
            <person name="Quatrano R.S."/>
            <person name="Boore J.L."/>
        </authorList>
    </citation>
    <scope>NUCLEOTIDE SEQUENCE [LARGE SCALE GENOMIC DNA]</scope>
    <source>
        <strain evidence="12 13">cv. Gransden 2004</strain>
    </source>
</reference>
<keyword evidence="3" id="KW-0813">Transport</keyword>
<evidence type="ECO:0000256" key="8">
    <source>
        <dbReference type="ARBA" id="ARBA00022989"/>
    </source>
</evidence>
<dbReference type="InterPro" id="IPR008027">
    <property type="entry name" value="QCR9"/>
</dbReference>
<name>A0A2K1IRJ5_PHYPA</name>
<dbReference type="STRING" id="3218.A0A2K1IRJ5"/>
<keyword evidence="9" id="KW-0496">Mitochondrion</keyword>
<evidence type="ECO:0000256" key="2">
    <source>
        <dbReference type="ARBA" id="ARBA00007856"/>
    </source>
</evidence>
<evidence type="ECO:0000256" key="4">
    <source>
        <dbReference type="ARBA" id="ARBA00022660"/>
    </source>
</evidence>
<comment type="subcellular location">
    <subcellularLocation>
        <location evidence="1">Mitochondrion inner membrane</location>
        <topology evidence="1">Single-pass membrane protein</topology>
    </subcellularLocation>
</comment>
<sequence>MQYLSLATNSVGRVGASMRQLSRSFNFDLNQDAHSTFVMYMKNMTTNSDLMNIDEHKEGIGQVTLPSTAPTLLIHLSGMGRFQSESVAEQIYRAFTRKNSVYVSVIMIGAIVGERVVSGFVDGCWASHNQGMEYLSQLYSEETGHVMFMPIFCDFLGKG</sequence>
<evidence type="ECO:0000313" key="12">
    <source>
        <dbReference type="EnsemblPlants" id="Pp3c21_10960V3.1"/>
    </source>
</evidence>
<dbReference type="PANTHER" id="PTHR12980:SF0">
    <property type="entry name" value="CYTOCHROME B-C1 COMPLEX SUBUNIT 9"/>
    <property type="match status" value="1"/>
</dbReference>
<protein>
    <submittedName>
        <fullName evidence="11 12">Uncharacterized protein</fullName>
    </submittedName>
</protein>
<dbReference type="Proteomes" id="UP000006727">
    <property type="component" value="Chromosome 21"/>
</dbReference>
<keyword evidence="4" id="KW-0679">Respiratory chain</keyword>
<keyword evidence="5" id="KW-0812">Transmembrane</keyword>
<evidence type="ECO:0000313" key="13">
    <source>
        <dbReference type="Proteomes" id="UP000006727"/>
    </source>
</evidence>
<evidence type="ECO:0000256" key="9">
    <source>
        <dbReference type="ARBA" id="ARBA00023128"/>
    </source>
</evidence>
<evidence type="ECO:0000256" key="1">
    <source>
        <dbReference type="ARBA" id="ARBA00004434"/>
    </source>
</evidence>
<dbReference type="Gramene" id="Pp3c21_10960V3.1">
    <property type="protein sequence ID" value="Pp3c21_10960V3.1"/>
    <property type="gene ID" value="Pp3c21_10960"/>
</dbReference>
<dbReference type="PaxDb" id="3218-PP1S235_93V6.1"/>
<organism evidence="11">
    <name type="scientific">Physcomitrium patens</name>
    <name type="common">Spreading-leaved earth moss</name>
    <name type="synonym">Physcomitrella patens</name>
    <dbReference type="NCBI Taxonomy" id="3218"/>
    <lineage>
        <taxon>Eukaryota</taxon>
        <taxon>Viridiplantae</taxon>
        <taxon>Streptophyta</taxon>
        <taxon>Embryophyta</taxon>
        <taxon>Bryophyta</taxon>
        <taxon>Bryophytina</taxon>
        <taxon>Bryopsida</taxon>
        <taxon>Funariidae</taxon>
        <taxon>Funariales</taxon>
        <taxon>Funariaceae</taxon>
        <taxon>Physcomitrium</taxon>
    </lineage>
</organism>
<reference evidence="11 13" key="2">
    <citation type="journal article" date="2018" name="Plant J.">
        <title>The Physcomitrella patens chromosome-scale assembly reveals moss genome structure and evolution.</title>
        <authorList>
            <person name="Lang D."/>
            <person name="Ullrich K.K."/>
            <person name="Murat F."/>
            <person name="Fuchs J."/>
            <person name="Jenkins J."/>
            <person name="Haas F.B."/>
            <person name="Piednoel M."/>
            <person name="Gundlach H."/>
            <person name="Van Bel M."/>
            <person name="Meyberg R."/>
            <person name="Vives C."/>
            <person name="Morata J."/>
            <person name="Symeonidi A."/>
            <person name="Hiss M."/>
            <person name="Muchero W."/>
            <person name="Kamisugi Y."/>
            <person name="Saleh O."/>
            <person name="Blanc G."/>
            <person name="Decker E.L."/>
            <person name="van Gessel N."/>
            <person name="Grimwood J."/>
            <person name="Hayes R.D."/>
            <person name="Graham S.W."/>
            <person name="Gunter L.E."/>
            <person name="McDaniel S.F."/>
            <person name="Hoernstein S.N.W."/>
            <person name="Larsson A."/>
            <person name="Li F.W."/>
            <person name="Perroud P.F."/>
            <person name="Phillips J."/>
            <person name="Ranjan P."/>
            <person name="Rokshar D.S."/>
            <person name="Rothfels C.J."/>
            <person name="Schneider L."/>
            <person name="Shu S."/>
            <person name="Stevenson D.W."/>
            <person name="Thummler F."/>
            <person name="Tillich M."/>
            <person name="Villarreal Aguilar J.C."/>
            <person name="Widiez T."/>
            <person name="Wong G.K."/>
            <person name="Wymore A."/>
            <person name="Zhang Y."/>
            <person name="Zimmer A.D."/>
            <person name="Quatrano R.S."/>
            <person name="Mayer K.F.X."/>
            <person name="Goodstein D."/>
            <person name="Casacuberta J.M."/>
            <person name="Vandepoele K."/>
            <person name="Reski R."/>
            <person name="Cuming A.C."/>
            <person name="Tuskan G.A."/>
            <person name="Maumus F."/>
            <person name="Salse J."/>
            <person name="Schmutz J."/>
            <person name="Rensing S.A."/>
        </authorList>
    </citation>
    <scope>NUCLEOTIDE SEQUENCE [LARGE SCALE GENOMIC DNA]</scope>
    <source>
        <strain evidence="12 13">cv. Gransden 2004</strain>
    </source>
</reference>
<evidence type="ECO:0000256" key="7">
    <source>
        <dbReference type="ARBA" id="ARBA00022982"/>
    </source>
</evidence>
<comment type="similarity">
    <text evidence="2">Belongs to the UQCR10/QCR9 family.</text>
</comment>
<dbReference type="PANTHER" id="PTHR12980">
    <property type="entry name" value="UBIQUINOL-CYTOCHROME C REDUCTASE COMPLEX, SUBUNIT X"/>
    <property type="match status" value="1"/>
</dbReference>
<evidence type="ECO:0000256" key="3">
    <source>
        <dbReference type="ARBA" id="ARBA00022448"/>
    </source>
</evidence>
<dbReference type="EMBL" id="ABEU02000021">
    <property type="protein sequence ID" value="PNR31899.1"/>
    <property type="molecule type" value="Genomic_DNA"/>
</dbReference>
<keyword evidence="10" id="KW-0472">Membrane</keyword>
<keyword evidence="6" id="KW-0999">Mitochondrion inner membrane</keyword>
<evidence type="ECO:0000313" key="11">
    <source>
        <dbReference type="EMBL" id="PNR31899.1"/>
    </source>
</evidence>
<dbReference type="InParanoid" id="A0A2K1IRJ5"/>
<dbReference type="GO" id="GO:0005743">
    <property type="term" value="C:mitochondrial inner membrane"/>
    <property type="evidence" value="ECO:0007669"/>
    <property type="project" value="UniProtKB-SubCell"/>
</dbReference>
<dbReference type="SUPFAM" id="SSF81514">
    <property type="entry name" value="Subunit X (non-heme 7 kDa protein) of cytochrome bc1 complex (Ubiquinol-cytochrome c reductase)"/>
    <property type="match status" value="1"/>
</dbReference>
<evidence type="ECO:0000256" key="10">
    <source>
        <dbReference type="ARBA" id="ARBA00023136"/>
    </source>
</evidence>
<keyword evidence="8" id="KW-1133">Transmembrane helix</keyword>
<dbReference type="EnsemblPlants" id="Pp3c21_10960V3.1">
    <property type="protein sequence ID" value="Pp3c21_10960V3.1"/>
    <property type="gene ID" value="Pp3c21_10960"/>
</dbReference>
<evidence type="ECO:0000256" key="5">
    <source>
        <dbReference type="ARBA" id="ARBA00022692"/>
    </source>
</evidence>
<gene>
    <name evidence="11" type="ORF">PHYPA_026022</name>
</gene>
<keyword evidence="13" id="KW-1185">Reference proteome</keyword>
<dbReference type="InterPro" id="IPR036656">
    <property type="entry name" value="QCR9_sf"/>
</dbReference>
<reference evidence="12" key="3">
    <citation type="submission" date="2020-12" db="UniProtKB">
        <authorList>
            <consortium name="EnsemblPlants"/>
        </authorList>
    </citation>
    <scope>IDENTIFICATION</scope>
</reference>
<dbReference type="GO" id="GO:0045275">
    <property type="term" value="C:respiratory chain complex III"/>
    <property type="evidence" value="ECO:0000318"/>
    <property type="project" value="GO_Central"/>
</dbReference>